<evidence type="ECO:0000313" key="3">
    <source>
        <dbReference type="Proteomes" id="UP000501421"/>
    </source>
</evidence>
<name>A0A679FJ93_9BACL</name>
<keyword evidence="1" id="KW-0812">Transmembrane</keyword>
<keyword evidence="3" id="KW-1185">Reference proteome</keyword>
<reference evidence="3" key="1">
    <citation type="journal article" date="2020" name="Microbiol. Resour. Announc.">
        <title>Complete Genome Sequence of Geobacillus sp. Strain E55-1, Isolated from Mine Geyser in Japan.</title>
        <authorList>
            <person name="Miyazaki K."/>
            <person name="Hase E."/>
            <person name="Tokito N."/>
        </authorList>
    </citation>
    <scope>NUCLEOTIDE SEQUENCE [LARGE SCALE GENOMIC DNA]</scope>
    <source>
        <strain evidence="3">E55-1</strain>
    </source>
</reference>
<dbReference type="Proteomes" id="UP000501421">
    <property type="component" value="Chromosome"/>
</dbReference>
<evidence type="ECO:0000313" key="2">
    <source>
        <dbReference type="EMBL" id="BBW95793.1"/>
    </source>
</evidence>
<keyword evidence="1" id="KW-0472">Membrane</keyword>
<gene>
    <name evidence="2" type="ORF">GsuE55_06260</name>
</gene>
<organism evidence="2 3">
    <name type="scientific">Geobacillus subterraneus</name>
    <dbReference type="NCBI Taxonomy" id="129338"/>
    <lineage>
        <taxon>Bacteria</taxon>
        <taxon>Bacillati</taxon>
        <taxon>Bacillota</taxon>
        <taxon>Bacilli</taxon>
        <taxon>Bacillales</taxon>
        <taxon>Anoxybacillaceae</taxon>
        <taxon>Geobacillus</taxon>
    </lineage>
</organism>
<keyword evidence="1" id="KW-1133">Transmembrane helix</keyword>
<dbReference type="AlphaFoldDB" id="A0A679FJ93"/>
<proteinExistence type="predicted"/>
<feature type="transmembrane region" description="Helical" evidence="1">
    <location>
        <begin position="103"/>
        <end position="119"/>
    </location>
</feature>
<dbReference type="EMBL" id="AP022557">
    <property type="protein sequence ID" value="BBW95793.1"/>
    <property type="molecule type" value="Genomic_DNA"/>
</dbReference>
<dbReference type="RefSeq" id="WP_061912311.1">
    <property type="nucleotide sequence ID" value="NZ_AP022557.1"/>
</dbReference>
<protein>
    <submittedName>
        <fullName evidence="2">Uncharacterized protein</fullName>
    </submittedName>
</protein>
<accession>A0A679FJ93</accession>
<feature type="transmembrane region" description="Helical" evidence="1">
    <location>
        <begin position="43"/>
        <end position="60"/>
    </location>
</feature>
<sequence length="130" mass="15274">MRRLWMTSMVAVLCSYLFLHWLPPLEPFSPTLFWTQLLFSPLRSWLAFGCFFLGVAANGALLRRAMIGAVSWLAGRRVRIGEWLISIAALSHFYWVFQFHWRLAALFFAFSFFYGMMTLRGRRLLEDGRL</sequence>
<feature type="transmembrane region" description="Helical" evidence="1">
    <location>
        <begin position="80"/>
        <end position="97"/>
    </location>
</feature>
<evidence type="ECO:0000256" key="1">
    <source>
        <dbReference type="SAM" id="Phobius"/>
    </source>
</evidence>